<evidence type="ECO:0000313" key="2">
    <source>
        <dbReference type="EnsemblMetazoa" id="ENSAATROPP000236"/>
    </source>
</evidence>
<dbReference type="Proteomes" id="UP000075880">
    <property type="component" value="Unassembled WGS sequence"/>
</dbReference>
<feature type="region of interest" description="Disordered" evidence="1">
    <location>
        <begin position="1"/>
        <end position="21"/>
    </location>
</feature>
<evidence type="ECO:0000256" key="1">
    <source>
        <dbReference type="SAM" id="MobiDB-lite"/>
    </source>
</evidence>
<organism evidence="2 3">
    <name type="scientific">Anopheles atroparvus</name>
    <name type="common">European mosquito</name>
    <dbReference type="NCBI Taxonomy" id="41427"/>
    <lineage>
        <taxon>Eukaryota</taxon>
        <taxon>Metazoa</taxon>
        <taxon>Ecdysozoa</taxon>
        <taxon>Arthropoda</taxon>
        <taxon>Hexapoda</taxon>
        <taxon>Insecta</taxon>
        <taxon>Pterygota</taxon>
        <taxon>Neoptera</taxon>
        <taxon>Endopterygota</taxon>
        <taxon>Diptera</taxon>
        <taxon>Nematocera</taxon>
        <taxon>Culicoidea</taxon>
        <taxon>Culicidae</taxon>
        <taxon>Anophelinae</taxon>
        <taxon>Anopheles</taxon>
    </lineage>
</organism>
<accession>A0AAG5CN88</accession>
<evidence type="ECO:0000313" key="3">
    <source>
        <dbReference type="Proteomes" id="UP000075880"/>
    </source>
</evidence>
<feature type="region of interest" description="Disordered" evidence="1">
    <location>
        <begin position="36"/>
        <end position="60"/>
    </location>
</feature>
<name>A0AAG5CN88_ANOAO</name>
<feature type="compositionally biased region" description="Basic and acidic residues" evidence="1">
    <location>
        <begin position="38"/>
        <end position="54"/>
    </location>
</feature>
<sequence length="122" mass="13971">MYPDNYNISDYETSGNANRTSPIFSIDPDFITQCSKNRHVDSKTPTKSKSEPISKGHLSRTAKSSIAHRYSRRNSTFIEDFLIDRTFDSTETWVPVQGIYVLVTPPVVDKHLWKTQTLFLGQ</sequence>
<keyword evidence="3" id="KW-1185">Reference proteome</keyword>
<proteinExistence type="predicted"/>
<dbReference type="AlphaFoldDB" id="A0AAG5CN88"/>
<dbReference type="EnsemblMetazoa" id="ENSAATROPT000248">
    <property type="protein sequence ID" value="ENSAATROPP000236"/>
    <property type="gene ID" value="ENSAATROPG000201"/>
</dbReference>
<protein>
    <submittedName>
        <fullName evidence="2">Uncharacterized protein</fullName>
    </submittedName>
</protein>
<reference evidence="2" key="1">
    <citation type="submission" date="2024-04" db="UniProtKB">
        <authorList>
            <consortium name="EnsemblMetazoa"/>
        </authorList>
    </citation>
    <scope>IDENTIFICATION</scope>
    <source>
        <strain evidence="2">EBRO</strain>
    </source>
</reference>